<dbReference type="Gene3D" id="1.20.1250.20">
    <property type="entry name" value="MFS general substrate transporter like domains"/>
    <property type="match status" value="1"/>
</dbReference>
<keyword evidence="2 5" id="KW-0812">Transmembrane</keyword>
<evidence type="ECO:0000256" key="2">
    <source>
        <dbReference type="ARBA" id="ARBA00022692"/>
    </source>
</evidence>
<dbReference type="EMBL" id="FNGF01000001">
    <property type="protein sequence ID" value="SDK53190.1"/>
    <property type="molecule type" value="Genomic_DNA"/>
</dbReference>
<evidence type="ECO:0000256" key="5">
    <source>
        <dbReference type="SAM" id="Phobius"/>
    </source>
</evidence>
<feature type="transmembrane region" description="Helical" evidence="5">
    <location>
        <begin position="274"/>
        <end position="297"/>
    </location>
</feature>
<evidence type="ECO:0000313" key="8">
    <source>
        <dbReference type="Proteomes" id="UP000198662"/>
    </source>
</evidence>
<evidence type="ECO:0000256" key="4">
    <source>
        <dbReference type="ARBA" id="ARBA00023136"/>
    </source>
</evidence>
<keyword evidence="4 5" id="KW-0472">Membrane</keyword>
<name>A0A1G9CNC9_9ACTN</name>
<evidence type="ECO:0000256" key="1">
    <source>
        <dbReference type="ARBA" id="ARBA00004651"/>
    </source>
</evidence>
<feature type="transmembrane region" description="Helical" evidence="5">
    <location>
        <begin position="209"/>
        <end position="230"/>
    </location>
</feature>
<comment type="subcellular location">
    <subcellularLocation>
        <location evidence="1">Cell membrane</location>
        <topology evidence="1">Multi-pass membrane protein</topology>
    </subcellularLocation>
</comment>
<dbReference type="RefSeq" id="WP_176953152.1">
    <property type="nucleotide sequence ID" value="NZ_FNGF01000001.1"/>
</dbReference>
<dbReference type="CDD" id="cd17321">
    <property type="entry name" value="MFS_MMR_MDR_like"/>
    <property type="match status" value="1"/>
</dbReference>
<dbReference type="AlphaFoldDB" id="A0A1G9CNC9"/>
<feature type="transmembrane region" description="Helical" evidence="5">
    <location>
        <begin position="89"/>
        <end position="112"/>
    </location>
</feature>
<evidence type="ECO:0000313" key="7">
    <source>
        <dbReference type="EMBL" id="SDK53190.1"/>
    </source>
</evidence>
<feature type="transmembrane region" description="Helical" evidence="5">
    <location>
        <begin position="366"/>
        <end position="389"/>
    </location>
</feature>
<feature type="transmembrane region" description="Helical" evidence="5">
    <location>
        <begin position="59"/>
        <end position="77"/>
    </location>
</feature>
<feature type="transmembrane region" description="Helical" evidence="5">
    <location>
        <begin position="337"/>
        <end position="354"/>
    </location>
</feature>
<dbReference type="GO" id="GO:0005886">
    <property type="term" value="C:plasma membrane"/>
    <property type="evidence" value="ECO:0007669"/>
    <property type="project" value="UniProtKB-SubCell"/>
</dbReference>
<evidence type="ECO:0000256" key="3">
    <source>
        <dbReference type="ARBA" id="ARBA00022989"/>
    </source>
</evidence>
<feature type="transmembrane region" description="Helical" evidence="5">
    <location>
        <begin position="147"/>
        <end position="169"/>
    </location>
</feature>
<feature type="transmembrane region" description="Helical" evidence="5">
    <location>
        <begin position="443"/>
        <end position="462"/>
    </location>
</feature>
<feature type="transmembrane region" description="Helical" evidence="5">
    <location>
        <begin position="236"/>
        <end position="253"/>
    </location>
</feature>
<gene>
    <name evidence="7" type="ORF">SAMN05216298_0434</name>
</gene>
<protein>
    <submittedName>
        <fullName evidence="7">Drug resistance transporter, EmrB/QacA subfamily</fullName>
    </submittedName>
</protein>
<dbReference type="PRINTS" id="PR01036">
    <property type="entry name" value="TCRTETB"/>
</dbReference>
<dbReference type="InterPro" id="IPR020846">
    <property type="entry name" value="MFS_dom"/>
</dbReference>
<organism evidence="7 8">
    <name type="scientific">Glycomyces sambucus</name>
    <dbReference type="NCBI Taxonomy" id="380244"/>
    <lineage>
        <taxon>Bacteria</taxon>
        <taxon>Bacillati</taxon>
        <taxon>Actinomycetota</taxon>
        <taxon>Actinomycetes</taxon>
        <taxon>Glycomycetales</taxon>
        <taxon>Glycomycetaceae</taxon>
        <taxon>Glycomyces</taxon>
    </lineage>
</organism>
<dbReference type="PROSITE" id="PS50850">
    <property type="entry name" value="MFS"/>
    <property type="match status" value="1"/>
</dbReference>
<sequence>MRGTATRTRTAPTQAGERGAKWLLAVTSLGSGLVLLEGTVVTVALPAIESELHASTAQLQWTVNAFALTLSALVLTGGGIGDRFGRRRAYLAGVLIFGAASLLCGTAPTTAWLLAGRALQGIGGALIVPGSLALLQSAVPPADRARAIGWWAGLSGVAGAAGPLIGGALTDAAGWRSIFLVNLPLAAVIAVLLLKCVPRDRERTETRPFDVRGAVLAALGLGALAFAATATSPRTGVIAGALGATALAAFLIAEHRSAAPMLPLWLFRSRRFTTAGVTGFLAYGALAGVFFLVPIQLQLGASYSAAAAGLAMVPLTALTLVVAPLGGELASRFGHRGPLLAGSLSCAAAALWASRIGAGASYAADVLPVMLLIGIGIPLITPPVTAAALDAVPQTHTGIAGAVGNAVARVAGLLVVAVLPAATGLPQDLAADTAALDHGFEQAMLACAGLFLMAGVTAWIGLAPDRRRRSER</sequence>
<dbReference type="InterPro" id="IPR036259">
    <property type="entry name" value="MFS_trans_sf"/>
</dbReference>
<feature type="domain" description="Major facilitator superfamily (MFS) profile" evidence="6">
    <location>
        <begin position="23"/>
        <end position="466"/>
    </location>
</feature>
<dbReference type="PANTHER" id="PTHR42718">
    <property type="entry name" value="MAJOR FACILITATOR SUPERFAMILY MULTIDRUG TRANSPORTER MFSC"/>
    <property type="match status" value="1"/>
</dbReference>
<dbReference type="Proteomes" id="UP000198662">
    <property type="component" value="Unassembled WGS sequence"/>
</dbReference>
<dbReference type="SUPFAM" id="SSF103473">
    <property type="entry name" value="MFS general substrate transporter"/>
    <property type="match status" value="1"/>
</dbReference>
<feature type="transmembrane region" description="Helical" evidence="5">
    <location>
        <begin position="21"/>
        <end position="47"/>
    </location>
</feature>
<keyword evidence="8" id="KW-1185">Reference proteome</keyword>
<dbReference type="Pfam" id="PF07690">
    <property type="entry name" value="MFS_1"/>
    <property type="match status" value="1"/>
</dbReference>
<dbReference type="GO" id="GO:0022857">
    <property type="term" value="F:transmembrane transporter activity"/>
    <property type="evidence" value="ECO:0007669"/>
    <property type="project" value="InterPro"/>
</dbReference>
<feature type="transmembrane region" description="Helical" evidence="5">
    <location>
        <begin position="401"/>
        <end position="423"/>
    </location>
</feature>
<proteinExistence type="predicted"/>
<dbReference type="InterPro" id="IPR011701">
    <property type="entry name" value="MFS"/>
</dbReference>
<evidence type="ECO:0000259" key="6">
    <source>
        <dbReference type="PROSITE" id="PS50850"/>
    </source>
</evidence>
<feature type="transmembrane region" description="Helical" evidence="5">
    <location>
        <begin position="175"/>
        <end position="197"/>
    </location>
</feature>
<accession>A0A1G9CNC9</accession>
<feature type="transmembrane region" description="Helical" evidence="5">
    <location>
        <begin position="118"/>
        <end position="135"/>
    </location>
</feature>
<keyword evidence="3 5" id="KW-1133">Transmembrane helix</keyword>
<feature type="transmembrane region" description="Helical" evidence="5">
    <location>
        <begin position="303"/>
        <end position="325"/>
    </location>
</feature>
<dbReference type="Gene3D" id="1.20.1720.10">
    <property type="entry name" value="Multidrug resistance protein D"/>
    <property type="match status" value="1"/>
</dbReference>
<dbReference type="PANTHER" id="PTHR42718:SF42">
    <property type="entry name" value="EXPORT PROTEIN"/>
    <property type="match status" value="1"/>
</dbReference>
<reference evidence="8" key="1">
    <citation type="submission" date="2016-10" db="EMBL/GenBank/DDBJ databases">
        <authorList>
            <person name="Varghese N."/>
            <person name="Submissions S."/>
        </authorList>
    </citation>
    <scope>NUCLEOTIDE SEQUENCE [LARGE SCALE GENOMIC DNA]</scope>
    <source>
        <strain evidence="8">CGMCC 4.3147</strain>
    </source>
</reference>